<proteinExistence type="predicted"/>
<organism evidence="1 2">
    <name type="scientific">Protopolystoma xenopodis</name>
    <dbReference type="NCBI Taxonomy" id="117903"/>
    <lineage>
        <taxon>Eukaryota</taxon>
        <taxon>Metazoa</taxon>
        <taxon>Spiralia</taxon>
        <taxon>Lophotrochozoa</taxon>
        <taxon>Platyhelminthes</taxon>
        <taxon>Monogenea</taxon>
        <taxon>Polyopisthocotylea</taxon>
        <taxon>Polystomatidea</taxon>
        <taxon>Polystomatidae</taxon>
        <taxon>Protopolystoma</taxon>
    </lineage>
</organism>
<protein>
    <submittedName>
        <fullName evidence="1">Uncharacterized protein</fullName>
    </submittedName>
</protein>
<dbReference type="AlphaFoldDB" id="A0A3S5FH78"/>
<accession>A0A3S5FH78</accession>
<comment type="caution">
    <text evidence="1">The sequence shown here is derived from an EMBL/GenBank/DDBJ whole genome shotgun (WGS) entry which is preliminary data.</text>
</comment>
<name>A0A3S5FH78_9PLAT</name>
<gene>
    <name evidence="1" type="ORF">PXEA_LOCUS36227</name>
</gene>
<dbReference type="Proteomes" id="UP000784294">
    <property type="component" value="Unassembled WGS sequence"/>
</dbReference>
<evidence type="ECO:0000313" key="2">
    <source>
        <dbReference type="Proteomes" id="UP000784294"/>
    </source>
</evidence>
<reference evidence="1" key="1">
    <citation type="submission" date="2018-11" db="EMBL/GenBank/DDBJ databases">
        <authorList>
            <consortium name="Pathogen Informatics"/>
        </authorList>
    </citation>
    <scope>NUCLEOTIDE SEQUENCE</scope>
</reference>
<sequence>MTERSLQTVSSNLASQTALKCRNCCGTKTASVSPMPFKEAEQKAPFGNESKEMSHVTCHMSPLKGGIIRHE</sequence>
<evidence type="ECO:0000313" key="1">
    <source>
        <dbReference type="EMBL" id="VEL42787.1"/>
    </source>
</evidence>
<dbReference type="EMBL" id="CAAALY010276575">
    <property type="protein sequence ID" value="VEL42787.1"/>
    <property type="molecule type" value="Genomic_DNA"/>
</dbReference>
<keyword evidence="2" id="KW-1185">Reference proteome</keyword>